<comment type="caution">
    <text evidence="1">The sequence shown here is derived from an EMBL/GenBank/DDBJ whole genome shotgun (WGS) entry which is preliminary data.</text>
</comment>
<evidence type="ECO:0000313" key="2">
    <source>
        <dbReference type="Proteomes" id="UP000253034"/>
    </source>
</evidence>
<protein>
    <submittedName>
        <fullName evidence="1">Uncharacterized protein</fullName>
    </submittedName>
</protein>
<dbReference type="Proteomes" id="UP000253034">
    <property type="component" value="Unassembled WGS sequence"/>
</dbReference>
<keyword evidence="2" id="KW-1185">Reference proteome</keyword>
<dbReference type="AlphaFoldDB" id="A0A369BBI1"/>
<dbReference type="RefSeq" id="WP_114296735.1">
    <property type="nucleotide sequence ID" value="NZ_QPJT01000004.1"/>
</dbReference>
<sequence>MEESGLSGNQIQEEEWELIRKIEIACKVYRLSEISLSEAEDDYGKLKIARLRLEFSKHHLTALLDEAKRKGVVWENDQLKELEL</sequence>
<gene>
    <name evidence="1" type="ORF">DFR58_104161</name>
</gene>
<organism evidence="1 2">
    <name type="scientific">Anaerobacterium chartisolvens</name>
    <dbReference type="NCBI Taxonomy" id="1297424"/>
    <lineage>
        <taxon>Bacteria</taxon>
        <taxon>Bacillati</taxon>
        <taxon>Bacillota</taxon>
        <taxon>Clostridia</taxon>
        <taxon>Eubacteriales</taxon>
        <taxon>Oscillospiraceae</taxon>
        <taxon>Anaerobacterium</taxon>
    </lineage>
</organism>
<evidence type="ECO:0000313" key="1">
    <source>
        <dbReference type="EMBL" id="RCX18890.1"/>
    </source>
</evidence>
<accession>A0A369BBI1</accession>
<dbReference type="OrthoDB" id="1739833at2"/>
<dbReference type="EMBL" id="QPJT01000004">
    <property type="protein sequence ID" value="RCX18890.1"/>
    <property type="molecule type" value="Genomic_DNA"/>
</dbReference>
<reference evidence="1 2" key="1">
    <citation type="submission" date="2018-07" db="EMBL/GenBank/DDBJ databases">
        <title>Genomic Encyclopedia of Type Strains, Phase IV (KMG-IV): sequencing the most valuable type-strain genomes for metagenomic binning, comparative biology and taxonomic classification.</title>
        <authorList>
            <person name="Goeker M."/>
        </authorList>
    </citation>
    <scope>NUCLEOTIDE SEQUENCE [LARGE SCALE GENOMIC DNA]</scope>
    <source>
        <strain evidence="1 2">DSM 27016</strain>
    </source>
</reference>
<proteinExistence type="predicted"/>
<name>A0A369BBI1_9FIRM</name>